<comment type="caution">
    <text evidence="1">The sequence shown here is derived from an EMBL/GenBank/DDBJ whole genome shotgun (WGS) entry which is preliminary data.</text>
</comment>
<keyword evidence="2" id="KW-1185">Reference proteome</keyword>
<dbReference type="Pfam" id="PF02810">
    <property type="entry name" value="SEC-C"/>
    <property type="match status" value="1"/>
</dbReference>
<dbReference type="Gene3D" id="3.10.450.50">
    <property type="match status" value="1"/>
</dbReference>
<protein>
    <recommendedName>
        <fullName evidence="3">Antitoxin Xre/MbcA/ParS-like toxin-binding domain-containing protein</fullName>
    </recommendedName>
</protein>
<evidence type="ECO:0000313" key="2">
    <source>
        <dbReference type="Proteomes" id="UP000448292"/>
    </source>
</evidence>
<sequence>MKIGRNEPCPCGSGKKYKKCCLSKVEAEDSAYHHVSAVYNGLVDKLMHFVGNDLGEDILDVALDEFLLWESDDEELAPFEGFAQLFIPWTLFTWSLHEEDIQDIDAPISLPPETTIAEYYAQKNADSLNSLEKKTLMAVGRVPFSFCEIASVNPGRGFTCQDIFTMQTRKIVEHSGSSSLERGDILFYSAAKIDAVEMLLGLSPIKFPPANKIHLIDLRTFLEQHHGAITQSVLHERDVELREMFLDLYEAAFSPPVFTNTDGDLLEPRTLHFAIDDAQQAFEALHHLCATGTRKELLEYAERDSSGRLVAVEIPWERLESGENALMGNTLLGSIIITGQKMTVEVNSEGRARQIKDVITNALGDSVRHKTTSLHSLSAPGGKKSKTDAMESHNMLLEDPQLRAELEQRFIDHWSNWLDSPLPALKGISPREAAATSEGREKVQALLDSAASNKGPELELQAKGIELARKELGL</sequence>
<name>A0A7M3MF43_9BACT</name>
<dbReference type="EMBL" id="QMIE01000009">
    <property type="protein sequence ID" value="TVM16964.1"/>
    <property type="molecule type" value="Genomic_DNA"/>
</dbReference>
<proteinExistence type="predicted"/>
<reference evidence="1 2" key="1">
    <citation type="submission" date="2018-06" db="EMBL/GenBank/DDBJ databases">
        <title>Complete genome of Desulfovibrio indonesiensis P37SLT.</title>
        <authorList>
            <person name="Crispim J.S."/>
            <person name="Vidigal P.M.P."/>
            <person name="Silva L.C.F."/>
            <person name="Laguardia C.N."/>
            <person name="Araujo L.C."/>
            <person name="Dias R.S."/>
            <person name="Sousa M.P."/>
            <person name="Paula S.O."/>
            <person name="Silva C."/>
        </authorList>
    </citation>
    <scope>NUCLEOTIDE SEQUENCE [LARGE SCALE GENOMIC DNA]</scope>
    <source>
        <strain evidence="1 2">P37SLT</strain>
    </source>
</reference>
<gene>
    <name evidence="1" type="ORF">DPQ33_10920</name>
</gene>
<dbReference type="AlphaFoldDB" id="A0A7M3MF43"/>
<dbReference type="SUPFAM" id="SSF103642">
    <property type="entry name" value="Sec-C motif"/>
    <property type="match status" value="1"/>
</dbReference>
<accession>A0A7M3MF43</accession>
<evidence type="ECO:0008006" key="3">
    <source>
        <dbReference type="Google" id="ProtNLM"/>
    </source>
</evidence>
<dbReference type="Proteomes" id="UP000448292">
    <property type="component" value="Unassembled WGS sequence"/>
</dbReference>
<evidence type="ECO:0000313" key="1">
    <source>
        <dbReference type="EMBL" id="TVM16964.1"/>
    </source>
</evidence>
<dbReference type="InterPro" id="IPR004027">
    <property type="entry name" value="SEC_C_motif"/>
</dbReference>
<organism evidence="1 2">
    <name type="scientific">Oceanidesulfovibrio indonesiensis</name>
    <dbReference type="NCBI Taxonomy" id="54767"/>
    <lineage>
        <taxon>Bacteria</taxon>
        <taxon>Pseudomonadati</taxon>
        <taxon>Thermodesulfobacteriota</taxon>
        <taxon>Desulfovibrionia</taxon>
        <taxon>Desulfovibrionales</taxon>
        <taxon>Desulfovibrionaceae</taxon>
        <taxon>Oceanidesulfovibrio</taxon>
    </lineage>
</organism>